<evidence type="ECO:0000313" key="5">
    <source>
        <dbReference type="EMBL" id="AYW51007.1"/>
    </source>
</evidence>
<reference evidence="5 6" key="1">
    <citation type="journal article" date="2012" name="Int. J. Syst. Evol. Microbiol.">
        <title>Characterization of Tetragenococcus strains from sugar thick juice reveals a novel species, Tetragenococcus osmophilus sp. nov., and divides Tetragenococcus halophilus into two subspecies, T. halophilus subsp. halophilus subsp. nov. and T. halophilus subsp. flandriensis subsp. nov.</title>
        <authorList>
            <person name="Juste A."/>
            <person name="Van Trappen S."/>
            <person name="Verreth C."/>
            <person name="Cleenwerck I."/>
            <person name="De Vos P."/>
            <person name="Lievens B."/>
            <person name="Willems K.A."/>
        </authorList>
    </citation>
    <scope>NUCLEOTIDE SEQUENCE [LARGE SCALE GENOMIC DNA]</scope>
    <source>
        <strain evidence="5 6">LMG 26042</strain>
    </source>
</reference>
<dbReference type="GO" id="GO:0003700">
    <property type="term" value="F:DNA-binding transcription factor activity"/>
    <property type="evidence" value="ECO:0007669"/>
    <property type="project" value="InterPro"/>
</dbReference>
<dbReference type="PROSITE" id="PS01124">
    <property type="entry name" value="HTH_ARAC_FAMILY_2"/>
    <property type="match status" value="1"/>
</dbReference>
<sequence>MELLNNKLIENITHYDTFSDLTPLHNKTRTSLLISLEHRESISQFLKPKIILGNTGIKNLLYNYSTTELLDIKLRHHTNKKFILPLKASNELKQRGLYLFYCFNKKNVQYDLRGFTECFVAQILEWNKLLLEGDHQVLNLISFMMENLDKDFTLSDFCEMFNISQTKLQKMFQDAVDISPINFFNQLKYQKAKQLVIESDFSIANIAEKLGFENTRYFSVFFSKFERISPLEMRKLYHYLRGGEELMEENISLRFFNQIDRTLYELDQLIQLLNMMKQSNKDIQNEGSSSLEKNFLKIESIYQQYMDQKYGSRSVPRNSYQDIATKISSLLKESEIPLSTKEIYTKLLENNNTQLSYGNFSSNILPRIDNDANFNVERVKRGYWQYRLIN</sequence>
<dbReference type="Pfam" id="PF12833">
    <property type="entry name" value="HTH_18"/>
    <property type="match status" value="1"/>
</dbReference>
<dbReference type="InterPro" id="IPR009057">
    <property type="entry name" value="Homeodomain-like_sf"/>
</dbReference>
<dbReference type="PANTHER" id="PTHR43280">
    <property type="entry name" value="ARAC-FAMILY TRANSCRIPTIONAL REGULATOR"/>
    <property type="match status" value="1"/>
</dbReference>
<dbReference type="Proteomes" id="UP000280475">
    <property type="component" value="Chromosome"/>
</dbReference>
<dbReference type="Gene3D" id="1.10.10.60">
    <property type="entry name" value="Homeodomain-like"/>
    <property type="match status" value="1"/>
</dbReference>
<evidence type="ECO:0000313" key="6">
    <source>
        <dbReference type="Proteomes" id="UP000280475"/>
    </source>
</evidence>
<dbReference type="EMBL" id="CP027768">
    <property type="protein sequence ID" value="AYW51007.1"/>
    <property type="molecule type" value="Genomic_DNA"/>
</dbReference>
<keyword evidence="2" id="KW-0238">DNA-binding</keyword>
<organism evidence="5 6">
    <name type="scientific">Tetragenococcus halophilus</name>
    <name type="common">Pediococcus halophilus</name>
    <dbReference type="NCBI Taxonomy" id="51669"/>
    <lineage>
        <taxon>Bacteria</taxon>
        <taxon>Bacillati</taxon>
        <taxon>Bacillota</taxon>
        <taxon>Bacilli</taxon>
        <taxon>Lactobacillales</taxon>
        <taxon>Enterococcaceae</taxon>
        <taxon>Tetragenococcus</taxon>
    </lineage>
</organism>
<dbReference type="InterPro" id="IPR018060">
    <property type="entry name" value="HTH_AraC"/>
</dbReference>
<evidence type="ECO:0000256" key="2">
    <source>
        <dbReference type="ARBA" id="ARBA00023125"/>
    </source>
</evidence>
<accession>A0A3G5FKX6</accession>
<feature type="domain" description="HTH araC/xylS-type" evidence="4">
    <location>
        <begin position="138"/>
        <end position="236"/>
    </location>
</feature>
<evidence type="ECO:0000259" key="4">
    <source>
        <dbReference type="PROSITE" id="PS01124"/>
    </source>
</evidence>
<name>A0A3G5FKX6_TETHA</name>
<dbReference type="PANTHER" id="PTHR43280:SF30">
    <property type="entry name" value="MMSAB OPERON REGULATORY PROTEIN"/>
    <property type="match status" value="1"/>
</dbReference>
<dbReference type="SUPFAM" id="SSF46689">
    <property type="entry name" value="Homeodomain-like"/>
    <property type="match status" value="1"/>
</dbReference>
<dbReference type="SMART" id="SM00342">
    <property type="entry name" value="HTH_ARAC"/>
    <property type="match status" value="1"/>
</dbReference>
<gene>
    <name evidence="5" type="ORF">C7H83_11260</name>
</gene>
<keyword evidence="1" id="KW-0805">Transcription regulation</keyword>
<evidence type="ECO:0000256" key="1">
    <source>
        <dbReference type="ARBA" id="ARBA00023015"/>
    </source>
</evidence>
<dbReference type="RefSeq" id="WP_103892738.1">
    <property type="nucleotide sequence ID" value="NZ_BSYF01000007.1"/>
</dbReference>
<keyword evidence="3" id="KW-0804">Transcription</keyword>
<proteinExistence type="predicted"/>
<protein>
    <submittedName>
        <fullName evidence="5">AraC family transcriptional regulator</fullName>
    </submittedName>
</protein>
<dbReference type="AlphaFoldDB" id="A0A3G5FKX6"/>
<dbReference type="GO" id="GO:0043565">
    <property type="term" value="F:sequence-specific DNA binding"/>
    <property type="evidence" value="ECO:0007669"/>
    <property type="project" value="InterPro"/>
</dbReference>
<evidence type="ECO:0000256" key="3">
    <source>
        <dbReference type="ARBA" id="ARBA00023163"/>
    </source>
</evidence>